<feature type="coiled-coil region" evidence="1">
    <location>
        <begin position="579"/>
        <end position="649"/>
    </location>
</feature>
<feature type="coiled-coil region" evidence="1">
    <location>
        <begin position="103"/>
        <end position="367"/>
    </location>
</feature>
<evidence type="ECO:0000256" key="2">
    <source>
        <dbReference type="SAM" id="MobiDB-lite"/>
    </source>
</evidence>
<feature type="coiled-coil region" evidence="1">
    <location>
        <begin position="397"/>
        <end position="539"/>
    </location>
</feature>
<accession>F0WCG9</accession>
<reference evidence="3" key="2">
    <citation type="submission" date="2011-02" db="EMBL/GenBank/DDBJ databases">
        <authorList>
            <person name="MacLean D."/>
        </authorList>
    </citation>
    <scope>NUCLEOTIDE SEQUENCE</scope>
</reference>
<keyword evidence="1" id="KW-0175">Coiled coil</keyword>
<dbReference type="EMBL" id="FR824103">
    <property type="protein sequence ID" value="CCA18884.1"/>
    <property type="molecule type" value="Genomic_DNA"/>
</dbReference>
<evidence type="ECO:0000256" key="1">
    <source>
        <dbReference type="SAM" id="Coils"/>
    </source>
</evidence>
<name>F0WCG9_9STRA</name>
<gene>
    <name evidence="3" type="primary">AlNc14C58G4349</name>
    <name evidence="3" type="ORF">ALNC14_050270</name>
</gene>
<proteinExistence type="predicted"/>
<reference evidence="3" key="1">
    <citation type="journal article" date="2011" name="PLoS Biol.">
        <title>Gene gain and loss during evolution of obligate parasitism in the white rust pathogen of Arabidopsis thaliana.</title>
        <authorList>
            <person name="Kemen E."/>
            <person name="Gardiner A."/>
            <person name="Schultz-Larsen T."/>
            <person name="Kemen A.C."/>
            <person name="Balmuth A.L."/>
            <person name="Robert-Seilaniantz A."/>
            <person name="Bailey K."/>
            <person name="Holub E."/>
            <person name="Studholme D.J."/>
            <person name="Maclean D."/>
            <person name="Jones J.D."/>
        </authorList>
    </citation>
    <scope>NUCLEOTIDE SEQUENCE</scope>
</reference>
<dbReference type="HOGENOM" id="CLU_298884_0_0_1"/>
<sequence>MAPTLENASLVPSTSLLQSDLLREQQEAHQHLLNDNFNKALRINYLEERLLEYTKGGAFTDEALSSEVFQLRLVVAEKDQQLKERDVAMIRASDSLCRLQQQLKKSHQECAEAKERAERMAASQGDEAIWAERVEMLRKELQELGYHANNMENRVNELEHEVELRDQREKEIQHQYQVKRMEFLQGQEQWKAQMDDLERQYDRTIQELEDANAKSLQQMQTIEQLRVESAQDTRARVDMECKAVTEHWQAQLKPLRNEIESLSQEKINYMNERQRLVAENQHRLMQSENEKQQIQDQFTKLQYEYQHVTRDLEQAKHRLSSLENALKQDGEIAAQFEHQQIQYQNKVQILQSDIEKLKNLASEKDMERVAMESRLKTSEIEIMHARNKLEMEIASRSQSMEEQVTRLECRKQEIESENVNLRKQSSHISSELARVDQRRKMIQHQLEEQTSINEDLNCRLAKVEKELTERTTQTQQLQLRLEETQSAARAHQQRHNWEAQTNEEKRAWMMQLQEEKAHNEALKIEAAKYKRHLVRWEHDWKTAKSELATLVGNTISSLEEEKDSRNDINSSDMSLTIWLRAANENVAKLKREMTESSATMQARWRKQVTQFEKALTQLASQLGKTEANVEQLQRSSRDGRTTKEELERQNSLWRSKFETACVRVQQENKHLHEALEMEKVRVDKLESALEISRQELQKRDISKNKEGAAIRILENEYHDLKLQYRLRTTELKERQQSAQLAREQHLAAIQENRDLLKAIQVYRNTIAKQERDFTQYTQTQLEHTKKLTRQSSLEEVKETLVAQLRQTQTMITMTQKRWKNTGIFASNSEHVGVGVRAKVEVCKRRLEALMSRWNECGNDMNRLARHFSRYITGSAISDGKTIDTQSWMADVNGRYEQVFARSTRLITEISSVCSQMIGLYQNDCEKSKVAERMTSECIPPPKKKNTVDREYDPSMRSEGLWASCSSTRSQQSSAVYENGVGVGRGEHEGRRSLSSLQRMSEELRAIENKIQRR</sequence>
<dbReference type="AlphaFoldDB" id="F0WCG9"/>
<organism evidence="3">
    <name type="scientific">Albugo laibachii Nc14</name>
    <dbReference type="NCBI Taxonomy" id="890382"/>
    <lineage>
        <taxon>Eukaryota</taxon>
        <taxon>Sar</taxon>
        <taxon>Stramenopiles</taxon>
        <taxon>Oomycota</taxon>
        <taxon>Peronosporomycetes</taxon>
        <taxon>Albuginales</taxon>
        <taxon>Albuginaceae</taxon>
        <taxon>Albugo</taxon>
    </lineage>
</organism>
<evidence type="ECO:0000313" key="3">
    <source>
        <dbReference type="EMBL" id="CCA18884.1"/>
    </source>
</evidence>
<feature type="region of interest" description="Disordered" evidence="2">
    <location>
        <begin position="972"/>
        <end position="996"/>
    </location>
</feature>
<protein>
    <submittedName>
        <fullName evidence="3">Uncharacterized protein AlNc14C58G4349</fullName>
    </submittedName>
</protein>